<protein>
    <submittedName>
        <fullName evidence="1">Uncharacterized protein</fullName>
    </submittedName>
</protein>
<dbReference type="EMBL" id="JYDP01004946">
    <property type="protein sequence ID" value="KRY94490.1"/>
    <property type="molecule type" value="Genomic_DNA"/>
</dbReference>
<dbReference type="AlphaFoldDB" id="A0A0V1G845"/>
<feature type="non-terminal residue" evidence="1">
    <location>
        <position position="76"/>
    </location>
</feature>
<gene>
    <name evidence="1" type="ORF">T11_2170</name>
</gene>
<reference evidence="1 2" key="1">
    <citation type="submission" date="2015-01" db="EMBL/GenBank/DDBJ databases">
        <title>Evolution of Trichinella species and genotypes.</title>
        <authorList>
            <person name="Korhonen P.K."/>
            <person name="Edoardo P."/>
            <person name="Giuseppe L.R."/>
            <person name="Gasser R.B."/>
        </authorList>
    </citation>
    <scope>NUCLEOTIDE SEQUENCE [LARGE SCALE GENOMIC DNA]</scope>
    <source>
        <strain evidence="1">ISS1029</strain>
    </source>
</reference>
<dbReference type="Proteomes" id="UP000055024">
    <property type="component" value="Unassembled WGS sequence"/>
</dbReference>
<evidence type="ECO:0000313" key="2">
    <source>
        <dbReference type="Proteomes" id="UP000055024"/>
    </source>
</evidence>
<organism evidence="1 2">
    <name type="scientific">Trichinella zimbabwensis</name>
    <dbReference type="NCBI Taxonomy" id="268475"/>
    <lineage>
        <taxon>Eukaryota</taxon>
        <taxon>Metazoa</taxon>
        <taxon>Ecdysozoa</taxon>
        <taxon>Nematoda</taxon>
        <taxon>Enoplea</taxon>
        <taxon>Dorylaimia</taxon>
        <taxon>Trichinellida</taxon>
        <taxon>Trichinellidae</taxon>
        <taxon>Trichinella</taxon>
    </lineage>
</organism>
<comment type="caution">
    <text evidence="1">The sequence shown here is derived from an EMBL/GenBank/DDBJ whole genome shotgun (WGS) entry which is preliminary data.</text>
</comment>
<proteinExistence type="predicted"/>
<keyword evidence="2" id="KW-1185">Reference proteome</keyword>
<name>A0A0V1G845_9BILA</name>
<dbReference type="OrthoDB" id="5918992at2759"/>
<accession>A0A0V1G845</accession>
<sequence>MEATIHHQISFQFLENQPHQDQVLHHMTQYQDCLFQNKTEANMFHLMHCQCRPNRKMDLAVHLQHIQVYLDCRSKK</sequence>
<evidence type="ECO:0000313" key="1">
    <source>
        <dbReference type="EMBL" id="KRY94490.1"/>
    </source>
</evidence>